<evidence type="ECO:0000313" key="2">
    <source>
        <dbReference type="EMBL" id="KAF3884075.1"/>
    </source>
</evidence>
<name>A0A0C1NLY9_9CYAN</name>
<accession>A0A0C1NLY9</accession>
<dbReference type="Gene3D" id="3.40.630.30">
    <property type="match status" value="1"/>
</dbReference>
<dbReference type="SUPFAM" id="SSF55729">
    <property type="entry name" value="Acyl-CoA N-acyltransferases (Nat)"/>
    <property type="match status" value="1"/>
</dbReference>
<reference evidence="2" key="2">
    <citation type="submission" date="2019-11" db="EMBL/GenBank/DDBJ databases">
        <title>Improved Assembly of Tolypothrix boutellei genome.</title>
        <authorList>
            <person name="Sarangi A.N."/>
            <person name="Mukherjee M."/>
            <person name="Ghosh S."/>
            <person name="Singh D."/>
            <person name="Das A."/>
            <person name="Kant S."/>
            <person name="Prusty A."/>
            <person name="Tripathy S."/>
        </authorList>
    </citation>
    <scope>NUCLEOTIDE SEQUENCE</scope>
    <source>
        <strain evidence="2">VB521301</strain>
    </source>
</reference>
<dbReference type="EMBL" id="JHEG02000001">
    <property type="protein sequence ID" value="KIE13841.1"/>
    <property type="molecule type" value="Genomic_DNA"/>
</dbReference>
<sequence>MSIDFRTCTESDFDIVQKYVLSLYQEDLLGMKMNSEKIQKTFREFTHKPDKGRIIVFDRDNTVVGYAIVVFFWSNEYGGDFVEVDELFVQKGYRGNGIGTAFFQWLEKTWGTSSVALSLQTTPSNERTLAFYERMGFRASPNHHLMKLLSPEVTEF</sequence>
<feature type="domain" description="N-acetyltransferase" evidence="1">
    <location>
        <begin position="3"/>
        <end position="151"/>
    </location>
</feature>
<keyword evidence="4" id="KW-1185">Reference proteome</keyword>
<dbReference type="Pfam" id="PF00583">
    <property type="entry name" value="Acetyltransf_1"/>
    <property type="match status" value="1"/>
</dbReference>
<dbReference type="InterPro" id="IPR050276">
    <property type="entry name" value="MshD_Acetyltransferase"/>
</dbReference>
<dbReference type="OrthoDB" id="9805924at2"/>
<dbReference type="InterPro" id="IPR016181">
    <property type="entry name" value="Acyl_CoA_acyltransferase"/>
</dbReference>
<gene>
    <name evidence="3" type="ORF">DA73_0200040</name>
    <name evidence="2" type="ORF">DA73_0400000080</name>
</gene>
<protein>
    <submittedName>
        <fullName evidence="2">GNAT family N-acetyltransferase</fullName>
    </submittedName>
</protein>
<dbReference type="RefSeq" id="WP_038092387.1">
    <property type="nucleotide sequence ID" value="NZ_JHEG04000001.1"/>
</dbReference>
<dbReference type="GO" id="GO:0016747">
    <property type="term" value="F:acyltransferase activity, transferring groups other than amino-acyl groups"/>
    <property type="evidence" value="ECO:0007669"/>
    <property type="project" value="InterPro"/>
</dbReference>
<dbReference type="AlphaFoldDB" id="A0A0C1NLY9"/>
<dbReference type="Proteomes" id="UP000029738">
    <property type="component" value="Unassembled WGS sequence"/>
</dbReference>
<proteinExistence type="predicted"/>
<evidence type="ECO:0000313" key="4">
    <source>
        <dbReference type="Proteomes" id="UP000029738"/>
    </source>
</evidence>
<comment type="caution">
    <text evidence="3">The sequence shown here is derived from an EMBL/GenBank/DDBJ whole genome shotgun (WGS) entry which is preliminary data.</text>
</comment>
<evidence type="ECO:0000313" key="3">
    <source>
        <dbReference type="EMBL" id="KIE13841.1"/>
    </source>
</evidence>
<evidence type="ECO:0000259" key="1">
    <source>
        <dbReference type="PROSITE" id="PS51186"/>
    </source>
</evidence>
<dbReference type="EMBL" id="JHEG04000001">
    <property type="protein sequence ID" value="KAF3884075.1"/>
    <property type="molecule type" value="Genomic_DNA"/>
</dbReference>
<reference evidence="3" key="1">
    <citation type="journal article" date="2015" name="Genome Announc.">
        <title>Draft Genome Sequence of Tolypothrix boutellei Strain VB521301.</title>
        <authorList>
            <person name="Chandrababunaidu M.M."/>
            <person name="Singh D."/>
            <person name="Sen D."/>
            <person name="Bhan S."/>
            <person name="Das S."/>
            <person name="Gupta A."/>
            <person name="Adhikary S.P."/>
            <person name="Tripathy S."/>
        </authorList>
    </citation>
    <scope>NUCLEOTIDE SEQUENCE</scope>
    <source>
        <strain evidence="3">VB521301</strain>
    </source>
</reference>
<dbReference type="InterPro" id="IPR000182">
    <property type="entry name" value="GNAT_dom"/>
</dbReference>
<dbReference type="STRING" id="1479485.DA73_0200040"/>
<dbReference type="PANTHER" id="PTHR43617">
    <property type="entry name" value="L-AMINO ACID N-ACETYLTRANSFERASE"/>
    <property type="match status" value="1"/>
</dbReference>
<dbReference type="CDD" id="cd04301">
    <property type="entry name" value="NAT_SF"/>
    <property type="match status" value="1"/>
</dbReference>
<organism evidence="3">
    <name type="scientific">Tolypothrix bouteillei VB521301</name>
    <dbReference type="NCBI Taxonomy" id="1479485"/>
    <lineage>
        <taxon>Bacteria</taxon>
        <taxon>Bacillati</taxon>
        <taxon>Cyanobacteriota</taxon>
        <taxon>Cyanophyceae</taxon>
        <taxon>Nostocales</taxon>
        <taxon>Tolypothrichaceae</taxon>
        <taxon>Tolypothrix</taxon>
    </lineage>
</organism>
<dbReference type="PROSITE" id="PS51186">
    <property type="entry name" value="GNAT"/>
    <property type="match status" value="1"/>
</dbReference>